<dbReference type="EMBL" id="JBBDGM010000017">
    <property type="protein sequence ID" value="MEJ1089714.1"/>
    <property type="molecule type" value="Genomic_DNA"/>
</dbReference>
<accession>A0ABU8LEG4</accession>
<keyword evidence="3" id="KW-1185">Reference proteome</keyword>
<gene>
    <name evidence="2" type="ORF">WDU99_15470</name>
</gene>
<proteinExistence type="predicted"/>
<dbReference type="RefSeq" id="WP_337333359.1">
    <property type="nucleotide sequence ID" value="NZ_JBBDGM010000017.1"/>
</dbReference>
<reference evidence="2 3" key="1">
    <citation type="submission" date="2024-02" db="EMBL/GenBank/DDBJ databases">
        <authorList>
            <person name="Saticioglu I.B."/>
        </authorList>
    </citation>
    <scope>NUCLEOTIDE SEQUENCE [LARGE SCALE GENOMIC DNA]</scope>
    <source>
        <strain evidence="2 3">Mu-80</strain>
    </source>
</reference>
<sequence>MSDPTPFTEDPLDAEGVDPDLSQDRDDKRTQSPGADVESPEVDGPDDRGPTHDERL</sequence>
<comment type="caution">
    <text evidence="2">The sequence shown here is derived from an EMBL/GenBank/DDBJ whole genome shotgun (WGS) entry which is preliminary data.</text>
</comment>
<dbReference type="Proteomes" id="UP001371224">
    <property type="component" value="Unassembled WGS sequence"/>
</dbReference>
<evidence type="ECO:0000256" key="1">
    <source>
        <dbReference type="SAM" id="MobiDB-lite"/>
    </source>
</evidence>
<evidence type="ECO:0000313" key="2">
    <source>
        <dbReference type="EMBL" id="MEJ1089714.1"/>
    </source>
</evidence>
<organism evidence="2 3">
    <name type="scientific">Microbacterium bandirmense</name>
    <dbReference type="NCBI Taxonomy" id="3122050"/>
    <lineage>
        <taxon>Bacteria</taxon>
        <taxon>Bacillati</taxon>
        <taxon>Actinomycetota</taxon>
        <taxon>Actinomycetes</taxon>
        <taxon>Micrococcales</taxon>
        <taxon>Microbacteriaceae</taxon>
        <taxon>Microbacterium</taxon>
    </lineage>
</organism>
<name>A0ABU8LEG4_9MICO</name>
<feature type="region of interest" description="Disordered" evidence="1">
    <location>
        <begin position="1"/>
        <end position="56"/>
    </location>
</feature>
<evidence type="ECO:0000313" key="3">
    <source>
        <dbReference type="Proteomes" id="UP001371224"/>
    </source>
</evidence>
<protein>
    <recommendedName>
        <fullName evidence="4">Sugar ABC transporter ATPase</fullName>
    </recommendedName>
</protein>
<feature type="compositionally biased region" description="Basic and acidic residues" evidence="1">
    <location>
        <begin position="45"/>
        <end position="56"/>
    </location>
</feature>
<evidence type="ECO:0008006" key="4">
    <source>
        <dbReference type="Google" id="ProtNLM"/>
    </source>
</evidence>